<dbReference type="PANTHER" id="PTHR42109">
    <property type="entry name" value="UNPLACED GENOMIC SCAFFOLD UM_SCAF_CONTIG_1.265, WHOLE GENOME SHOTGUN SEQUENCE"/>
    <property type="match status" value="1"/>
</dbReference>
<feature type="transmembrane region" description="Helical" evidence="1">
    <location>
        <begin position="236"/>
        <end position="258"/>
    </location>
</feature>
<accession>A0AAV5QSN9</accession>
<keyword evidence="1" id="KW-1133">Transmembrane helix</keyword>
<feature type="transmembrane region" description="Helical" evidence="1">
    <location>
        <begin position="182"/>
        <end position="203"/>
    </location>
</feature>
<keyword evidence="1" id="KW-0472">Membrane</keyword>
<gene>
    <name evidence="2" type="ORF">DASC09_047420</name>
</gene>
<feature type="transmembrane region" description="Helical" evidence="1">
    <location>
        <begin position="147"/>
        <end position="170"/>
    </location>
</feature>
<reference evidence="2 3" key="1">
    <citation type="journal article" date="2023" name="Elife">
        <title>Identification of key yeast species and microbe-microbe interactions impacting larval growth of Drosophila in the wild.</title>
        <authorList>
            <person name="Mure A."/>
            <person name="Sugiura Y."/>
            <person name="Maeda R."/>
            <person name="Honda K."/>
            <person name="Sakurai N."/>
            <person name="Takahashi Y."/>
            <person name="Watada M."/>
            <person name="Katoh T."/>
            <person name="Gotoh A."/>
            <person name="Gotoh Y."/>
            <person name="Taniguchi I."/>
            <person name="Nakamura K."/>
            <person name="Hayashi T."/>
            <person name="Katayama T."/>
            <person name="Uemura T."/>
            <person name="Hattori Y."/>
        </authorList>
    </citation>
    <scope>NUCLEOTIDE SEQUENCE [LARGE SCALE GENOMIC DNA]</scope>
    <source>
        <strain evidence="2 3">SC-9</strain>
    </source>
</reference>
<name>A0AAV5QSN9_9ASCO</name>
<evidence type="ECO:0000313" key="2">
    <source>
        <dbReference type="EMBL" id="GMM37417.1"/>
    </source>
</evidence>
<keyword evidence="1" id="KW-0812">Transmembrane</keyword>
<proteinExistence type="predicted"/>
<evidence type="ECO:0008006" key="4">
    <source>
        <dbReference type="Google" id="ProtNLM"/>
    </source>
</evidence>
<dbReference type="GeneID" id="90075392"/>
<dbReference type="AlphaFoldDB" id="A0AAV5QSN9"/>
<keyword evidence="3" id="KW-1185">Reference proteome</keyword>
<feature type="transmembrane region" description="Helical" evidence="1">
    <location>
        <begin position="121"/>
        <end position="141"/>
    </location>
</feature>
<dbReference type="RefSeq" id="XP_064854413.1">
    <property type="nucleotide sequence ID" value="XM_064998341.1"/>
</dbReference>
<dbReference type="Proteomes" id="UP001360560">
    <property type="component" value="Unassembled WGS sequence"/>
</dbReference>
<feature type="transmembrane region" description="Helical" evidence="1">
    <location>
        <begin position="78"/>
        <end position="100"/>
    </location>
</feature>
<feature type="transmembrane region" description="Helical" evidence="1">
    <location>
        <begin position="13"/>
        <end position="35"/>
    </location>
</feature>
<organism evidence="2 3">
    <name type="scientific">Saccharomycopsis crataegensis</name>
    <dbReference type="NCBI Taxonomy" id="43959"/>
    <lineage>
        <taxon>Eukaryota</taxon>
        <taxon>Fungi</taxon>
        <taxon>Dikarya</taxon>
        <taxon>Ascomycota</taxon>
        <taxon>Saccharomycotina</taxon>
        <taxon>Saccharomycetes</taxon>
        <taxon>Saccharomycopsidaceae</taxon>
        <taxon>Saccharomycopsis</taxon>
    </lineage>
</organism>
<sequence>MGQYFEYRQQWNIVNYVQLFVFSVSLVLTMVLMGARKTQLTYYKGNTKVAFILVYEILQVAGAILGLVFMHLSKFNSTIYIICYVFDSAAIGFLIQVVYSGFEMIHAISGSDLKISAESRLLSTLLLAGMATYTAGSSILSNGNADTSYLLMKIGGFLFLAVTVLIFLSLVRLKTQSSNASVLLFLTIVFVIVQIIYSLIVSFHKAMISTDQSTKFISKDVENNPKYLLYFGDYKYYLFMSLMMSICSTFTLVFSFFAMTNFEVPAKEDELSMASQAV</sequence>
<dbReference type="PANTHER" id="PTHR42109:SF2">
    <property type="entry name" value="INTEGRAL MEMBRANE PROTEIN"/>
    <property type="match status" value="1"/>
</dbReference>
<protein>
    <recommendedName>
        <fullName evidence="4">Chitin synthase export chaperone</fullName>
    </recommendedName>
</protein>
<feature type="transmembrane region" description="Helical" evidence="1">
    <location>
        <begin position="47"/>
        <end position="72"/>
    </location>
</feature>
<comment type="caution">
    <text evidence="2">The sequence shown here is derived from an EMBL/GenBank/DDBJ whole genome shotgun (WGS) entry which is preliminary data.</text>
</comment>
<dbReference type="EMBL" id="BTFZ01000011">
    <property type="protein sequence ID" value="GMM37417.1"/>
    <property type="molecule type" value="Genomic_DNA"/>
</dbReference>
<evidence type="ECO:0000313" key="3">
    <source>
        <dbReference type="Proteomes" id="UP001360560"/>
    </source>
</evidence>
<evidence type="ECO:0000256" key="1">
    <source>
        <dbReference type="SAM" id="Phobius"/>
    </source>
</evidence>